<feature type="chain" id="PRO_5020536423" description="Polar amino acid transport system substrate-binding protein" evidence="1">
    <location>
        <begin position="23"/>
        <end position="263"/>
    </location>
</feature>
<dbReference type="Proteomes" id="UP000295110">
    <property type="component" value="Unassembled WGS sequence"/>
</dbReference>
<protein>
    <recommendedName>
        <fullName evidence="4">Polar amino acid transport system substrate-binding protein</fullName>
    </recommendedName>
</protein>
<evidence type="ECO:0000313" key="3">
    <source>
        <dbReference type="Proteomes" id="UP000295110"/>
    </source>
</evidence>
<gene>
    <name evidence="2" type="ORF">EV671_102225</name>
</gene>
<dbReference type="RefSeq" id="WP_132573878.1">
    <property type="nucleotide sequence ID" value="NZ_CBCSGL010000019.1"/>
</dbReference>
<evidence type="ECO:0008006" key="4">
    <source>
        <dbReference type="Google" id="ProtNLM"/>
    </source>
</evidence>
<keyword evidence="1" id="KW-0732">Signal</keyword>
<evidence type="ECO:0000256" key="1">
    <source>
        <dbReference type="SAM" id="SignalP"/>
    </source>
</evidence>
<evidence type="ECO:0000313" key="2">
    <source>
        <dbReference type="EMBL" id="TCU92512.1"/>
    </source>
</evidence>
<dbReference type="SUPFAM" id="SSF53850">
    <property type="entry name" value="Periplasmic binding protein-like II"/>
    <property type="match status" value="1"/>
</dbReference>
<accession>A0A4R3UNJ6</accession>
<feature type="signal peptide" evidence="1">
    <location>
        <begin position="1"/>
        <end position="22"/>
    </location>
</feature>
<dbReference type="AlphaFoldDB" id="A0A4R3UNJ6"/>
<keyword evidence="3" id="KW-1185">Reference proteome</keyword>
<sequence length="263" mass="28521">MIAPSLTTVGLLLALLAPPAVANGCPSQLRIGVVDYELRPLVLAGGRGVAPQGRLIDWVRQAVSRSGCSPTLSFERMPIRRGRVELERGSIDIWAVALVDGSLHEQGALPMARGQSDAMLGFYRASYSLYVLTGETRVSWDGDILSGPAEFSVGIAPVQALAEVSRDKGWTVDRAPDTPGALAKLLSGRHLVAILPDPAIAAQLPEVTQKLRRLSPPVLTTWYHSPASKPFAAHYPDFMHSYWLELCRIGRAEQREGLPCREP</sequence>
<dbReference type="EMBL" id="SMBU01000022">
    <property type="protein sequence ID" value="TCU92512.1"/>
    <property type="molecule type" value="Genomic_DNA"/>
</dbReference>
<proteinExistence type="predicted"/>
<dbReference type="OrthoDB" id="9154689at2"/>
<reference evidence="2 3" key="1">
    <citation type="submission" date="2019-03" db="EMBL/GenBank/DDBJ databases">
        <title>Genomic Encyclopedia of Type Strains, Phase IV (KMG-IV): sequencing the most valuable type-strain genomes for metagenomic binning, comparative biology and taxonomic classification.</title>
        <authorList>
            <person name="Goeker M."/>
        </authorList>
    </citation>
    <scope>NUCLEOTIDE SEQUENCE [LARGE SCALE GENOMIC DNA]</scope>
    <source>
        <strain evidence="2 3">DSM 654</strain>
    </source>
</reference>
<name>A0A4R3UNJ6_ROSSA</name>
<organism evidence="2 3">
    <name type="scientific">Roseateles saccharophilus</name>
    <name type="common">Pseudomonas saccharophila</name>
    <dbReference type="NCBI Taxonomy" id="304"/>
    <lineage>
        <taxon>Bacteria</taxon>
        <taxon>Pseudomonadati</taxon>
        <taxon>Pseudomonadota</taxon>
        <taxon>Betaproteobacteria</taxon>
        <taxon>Burkholderiales</taxon>
        <taxon>Sphaerotilaceae</taxon>
        <taxon>Roseateles</taxon>
    </lineage>
</organism>
<comment type="caution">
    <text evidence="2">The sequence shown here is derived from an EMBL/GenBank/DDBJ whole genome shotgun (WGS) entry which is preliminary data.</text>
</comment>